<dbReference type="EMBL" id="BPQB01000112">
    <property type="protein sequence ID" value="GJE99548.1"/>
    <property type="molecule type" value="Genomic_DNA"/>
</dbReference>
<evidence type="ECO:0000313" key="1">
    <source>
        <dbReference type="EMBL" id="GJE99548.1"/>
    </source>
</evidence>
<name>A0A9P3GR52_9APHY</name>
<protein>
    <submittedName>
        <fullName evidence="1">Uncharacterized protein</fullName>
    </submittedName>
</protein>
<sequence>MYHTMVLNAMEIYSSERRQHAMRSSSASAAHSLFKNVSLDRVTARRRVGVAPHTPSSPLRGRRWASRLRSSSTVFVREALSWTARLKSSWTPSLLCRQL</sequence>
<proteinExistence type="predicted"/>
<dbReference type="AlphaFoldDB" id="A0A9P3GR52"/>
<evidence type="ECO:0000313" key="2">
    <source>
        <dbReference type="Proteomes" id="UP000703269"/>
    </source>
</evidence>
<reference evidence="1 2" key="1">
    <citation type="submission" date="2021-08" db="EMBL/GenBank/DDBJ databases">
        <title>Draft Genome Sequence of Phanerochaete sordida strain YK-624.</title>
        <authorList>
            <person name="Mori T."/>
            <person name="Dohra H."/>
            <person name="Suzuki T."/>
            <person name="Kawagishi H."/>
            <person name="Hirai H."/>
        </authorList>
    </citation>
    <scope>NUCLEOTIDE SEQUENCE [LARGE SCALE GENOMIC DNA]</scope>
    <source>
        <strain evidence="1 2">YK-624</strain>
    </source>
</reference>
<gene>
    <name evidence="1" type="ORF">PsYK624_158150</name>
</gene>
<keyword evidence="2" id="KW-1185">Reference proteome</keyword>
<accession>A0A9P3GR52</accession>
<organism evidence="1 2">
    <name type="scientific">Phanerochaete sordida</name>
    <dbReference type="NCBI Taxonomy" id="48140"/>
    <lineage>
        <taxon>Eukaryota</taxon>
        <taxon>Fungi</taxon>
        <taxon>Dikarya</taxon>
        <taxon>Basidiomycota</taxon>
        <taxon>Agaricomycotina</taxon>
        <taxon>Agaricomycetes</taxon>
        <taxon>Polyporales</taxon>
        <taxon>Phanerochaetaceae</taxon>
        <taxon>Phanerochaete</taxon>
    </lineage>
</organism>
<dbReference type="Proteomes" id="UP000703269">
    <property type="component" value="Unassembled WGS sequence"/>
</dbReference>
<comment type="caution">
    <text evidence="1">The sequence shown here is derived from an EMBL/GenBank/DDBJ whole genome shotgun (WGS) entry which is preliminary data.</text>
</comment>